<dbReference type="InterPro" id="IPR041888">
    <property type="entry name" value="RING-HC_ZNF598/HEL2"/>
</dbReference>
<evidence type="ECO:0000313" key="9">
    <source>
        <dbReference type="EMBL" id="EQC31874.1"/>
    </source>
</evidence>
<dbReference type="eggNOG" id="KOG2231">
    <property type="taxonomic scope" value="Eukaryota"/>
</dbReference>
<feature type="region of interest" description="Disordered" evidence="6">
    <location>
        <begin position="20"/>
        <end position="144"/>
    </location>
</feature>
<evidence type="ECO:0000256" key="2">
    <source>
        <dbReference type="ARBA" id="ARBA00004906"/>
    </source>
</evidence>
<name>T0Q213_SAPDV</name>
<dbReference type="Gene3D" id="3.30.40.10">
    <property type="entry name" value="Zinc/RING finger domain, C3HC4 (zinc finger)"/>
    <property type="match status" value="1"/>
</dbReference>
<feature type="domain" description="RING-type" evidence="7">
    <location>
        <begin position="151"/>
        <end position="192"/>
    </location>
</feature>
<dbReference type="Pfam" id="PF01424">
    <property type="entry name" value="R3H"/>
    <property type="match status" value="1"/>
</dbReference>
<dbReference type="InterPro" id="IPR001841">
    <property type="entry name" value="Znf_RING"/>
</dbReference>
<dbReference type="RefSeq" id="XP_008614602.1">
    <property type="nucleotide sequence ID" value="XM_008616380.1"/>
</dbReference>
<dbReference type="OMA" id="LCADPIK"/>
<dbReference type="GO" id="GO:0061630">
    <property type="term" value="F:ubiquitin protein ligase activity"/>
    <property type="evidence" value="ECO:0007669"/>
    <property type="project" value="UniProtKB-EC"/>
</dbReference>
<keyword evidence="5" id="KW-0863">Zinc-finger</keyword>
<dbReference type="Pfam" id="PF25447">
    <property type="entry name" value="RING_ZNF598"/>
    <property type="match status" value="1"/>
</dbReference>
<comment type="similarity">
    <text evidence="4">Belongs to the ZNF598/HEL2 family.</text>
</comment>
<gene>
    <name evidence="9" type="ORF">SDRG_10392</name>
</gene>
<dbReference type="STRING" id="1156394.T0Q213"/>
<feature type="compositionally biased region" description="Low complexity" evidence="6">
    <location>
        <begin position="98"/>
        <end position="107"/>
    </location>
</feature>
<comment type="pathway">
    <text evidence="2">Protein modification; protein ubiquitination.</text>
</comment>
<dbReference type="EC" id="2.3.2.27" evidence="3"/>
<evidence type="ECO:0000313" key="10">
    <source>
        <dbReference type="Proteomes" id="UP000030762"/>
    </source>
</evidence>
<dbReference type="GO" id="GO:0008270">
    <property type="term" value="F:zinc ion binding"/>
    <property type="evidence" value="ECO:0007669"/>
    <property type="project" value="UniProtKB-KW"/>
</dbReference>
<dbReference type="InterPro" id="IPR036867">
    <property type="entry name" value="R3H_dom_sf"/>
</dbReference>
<protein>
    <recommendedName>
        <fullName evidence="3">RING-type E3 ubiquitin transferase</fullName>
        <ecNumber evidence="3">2.3.2.27</ecNumber>
    </recommendedName>
</protein>
<dbReference type="EMBL" id="JH767166">
    <property type="protein sequence ID" value="EQC31874.1"/>
    <property type="molecule type" value="Genomic_DNA"/>
</dbReference>
<evidence type="ECO:0000256" key="1">
    <source>
        <dbReference type="ARBA" id="ARBA00000900"/>
    </source>
</evidence>
<feature type="compositionally biased region" description="Low complexity" evidence="6">
    <location>
        <begin position="21"/>
        <end position="38"/>
    </location>
</feature>
<dbReference type="GO" id="GO:0072344">
    <property type="term" value="P:rescue of stalled ribosome"/>
    <property type="evidence" value="ECO:0007669"/>
    <property type="project" value="InterPro"/>
</dbReference>
<evidence type="ECO:0000256" key="6">
    <source>
        <dbReference type="SAM" id="MobiDB-lite"/>
    </source>
</evidence>
<dbReference type="OrthoDB" id="3838338at2759"/>
<dbReference type="PROSITE" id="PS50089">
    <property type="entry name" value="ZF_RING_2"/>
    <property type="match status" value="1"/>
</dbReference>
<keyword evidence="5" id="KW-0862">Zinc</keyword>
<evidence type="ECO:0000256" key="4">
    <source>
        <dbReference type="ARBA" id="ARBA00035113"/>
    </source>
</evidence>
<dbReference type="CDD" id="cd16615">
    <property type="entry name" value="RING-HC_ZNF598"/>
    <property type="match status" value="1"/>
</dbReference>
<dbReference type="PROSITE" id="PS00028">
    <property type="entry name" value="ZINC_FINGER_C2H2_1"/>
    <property type="match status" value="1"/>
</dbReference>
<evidence type="ECO:0000259" key="8">
    <source>
        <dbReference type="PROSITE" id="PS51061"/>
    </source>
</evidence>
<dbReference type="Gene3D" id="3.30.1370.50">
    <property type="entry name" value="R3H-like domain"/>
    <property type="match status" value="1"/>
</dbReference>
<dbReference type="PANTHER" id="PTHR22938">
    <property type="entry name" value="ZINC FINGER PROTEIN 598"/>
    <property type="match status" value="1"/>
</dbReference>
<dbReference type="Pfam" id="PF23230">
    <property type="entry name" value="zf-C2H2_13"/>
    <property type="match status" value="1"/>
</dbReference>
<comment type="catalytic activity">
    <reaction evidence="1">
        <text>S-ubiquitinyl-[E2 ubiquitin-conjugating enzyme]-L-cysteine + [acceptor protein]-L-lysine = [E2 ubiquitin-conjugating enzyme]-L-cysteine + N(6)-ubiquitinyl-[acceptor protein]-L-lysine.</text>
        <dbReference type="EC" id="2.3.2.27"/>
    </reaction>
</comment>
<dbReference type="GO" id="GO:0043022">
    <property type="term" value="F:ribosome binding"/>
    <property type="evidence" value="ECO:0007669"/>
    <property type="project" value="TreeGrafter"/>
</dbReference>
<sequence length="690" mass="76553">MATGSTVRMTPAAVTTNLLRASAQSFTPTTTSPSQATSGRAADPARNKRTRKPRAAGSPPAAKQEAKNEAKNEPKPARKQRQPKASTGPTNPTPIPAPAATAEAAPSEAKKKSRSRKSRAKAKAPVAAPAPTTATATTTMTNDDDGEDECCLVCAEPFTYHAIGECNHAGICSLCSMRMRLLMKDKQCPICKQTNDRVIVTKVVAPYASFGIWGETGGPGVTLDEKAEMFFSQCDDHHAELVALRTLQCRHCHAKVFKTPEEFAAHMHSAHKLSFCELCLSHQHFFAYEQPLYTKGQLKAHNSQINRQHSTQKFREYHPNCEFCLRRFYSDVELHTHLEQDHFKCHLCNAGHRYYRNYIGLESHFRKQHHLCEHPTCLGNRFVVFNDELEYQNHVFGLHGDDTRFLAQFAGRPMELPSEVHSDVWDYERAAHHTPAVAREAFPALPTATAPLAPLPAPAIAPTRTPTPAPTPVVPRQTIATALLQRNQALATAFGRPASTTPDALATELGPKYSAELQEWGRTKFRTLCTIERQIEAMLADRSSFSLHLKAMPRDHRRMMHELAVFYQLQSVSRDVEPRRFISLIKTPTSAVPPVTLSQFLQGPKPEKPRVRRARVIVERNVQLPVGRGWESLPPPPPVVVAPDAWSDDDDEDDALINPTAVTTEGATRLEFLRRTDVVASDDEAEPLTA</sequence>
<evidence type="ECO:0000256" key="5">
    <source>
        <dbReference type="PROSITE-ProRule" id="PRU00175"/>
    </source>
</evidence>
<feature type="compositionally biased region" description="Low complexity" evidence="6">
    <location>
        <begin position="123"/>
        <end position="139"/>
    </location>
</feature>
<dbReference type="SMART" id="SM00355">
    <property type="entry name" value="ZnF_C2H2"/>
    <property type="match status" value="4"/>
</dbReference>
<accession>T0Q213</accession>
<dbReference type="GO" id="GO:0003676">
    <property type="term" value="F:nucleic acid binding"/>
    <property type="evidence" value="ECO:0007669"/>
    <property type="project" value="UniProtKB-UniRule"/>
</dbReference>
<dbReference type="SMART" id="SM00393">
    <property type="entry name" value="R3H"/>
    <property type="match status" value="1"/>
</dbReference>
<evidence type="ECO:0000256" key="3">
    <source>
        <dbReference type="ARBA" id="ARBA00012483"/>
    </source>
</evidence>
<feature type="compositionally biased region" description="Basic and acidic residues" evidence="6">
    <location>
        <begin position="64"/>
        <end position="76"/>
    </location>
</feature>
<dbReference type="InterPro" id="IPR001374">
    <property type="entry name" value="R3H_dom"/>
</dbReference>
<reference evidence="9 10" key="1">
    <citation type="submission" date="2012-04" db="EMBL/GenBank/DDBJ databases">
        <title>The Genome Sequence of Saprolegnia declina VS20.</title>
        <authorList>
            <consortium name="The Broad Institute Genome Sequencing Platform"/>
            <person name="Russ C."/>
            <person name="Nusbaum C."/>
            <person name="Tyler B."/>
            <person name="van West P."/>
            <person name="Dieguez-Uribeondo J."/>
            <person name="de Bruijn I."/>
            <person name="Tripathy S."/>
            <person name="Jiang R."/>
            <person name="Young S.K."/>
            <person name="Zeng Q."/>
            <person name="Gargeya S."/>
            <person name="Fitzgerald M."/>
            <person name="Haas B."/>
            <person name="Abouelleil A."/>
            <person name="Alvarado L."/>
            <person name="Arachchi H.M."/>
            <person name="Berlin A."/>
            <person name="Chapman S.B."/>
            <person name="Goldberg J."/>
            <person name="Griggs A."/>
            <person name="Gujja S."/>
            <person name="Hansen M."/>
            <person name="Howarth C."/>
            <person name="Imamovic A."/>
            <person name="Larimer J."/>
            <person name="McCowen C."/>
            <person name="Montmayeur A."/>
            <person name="Murphy C."/>
            <person name="Neiman D."/>
            <person name="Pearson M."/>
            <person name="Priest M."/>
            <person name="Roberts A."/>
            <person name="Saif S."/>
            <person name="Shea T."/>
            <person name="Sisk P."/>
            <person name="Sykes S."/>
            <person name="Wortman J."/>
            <person name="Nusbaum C."/>
            <person name="Birren B."/>
        </authorList>
    </citation>
    <scope>NUCLEOTIDE SEQUENCE [LARGE SCALE GENOMIC DNA]</scope>
    <source>
        <strain evidence="9 10">VS20</strain>
    </source>
</reference>
<dbReference type="eggNOG" id="KOG1952">
    <property type="taxonomic scope" value="Eukaryota"/>
</dbReference>
<dbReference type="Proteomes" id="UP000030762">
    <property type="component" value="Unassembled WGS sequence"/>
</dbReference>
<dbReference type="AlphaFoldDB" id="T0Q213"/>
<dbReference type="CDD" id="cd02325">
    <property type="entry name" value="R3H"/>
    <property type="match status" value="1"/>
</dbReference>
<dbReference type="GO" id="GO:0016567">
    <property type="term" value="P:protein ubiquitination"/>
    <property type="evidence" value="ECO:0007669"/>
    <property type="project" value="TreeGrafter"/>
</dbReference>
<feature type="domain" description="R3H" evidence="8">
    <location>
        <begin position="525"/>
        <end position="588"/>
    </location>
</feature>
<dbReference type="SUPFAM" id="SSF82708">
    <property type="entry name" value="R3H domain"/>
    <property type="match status" value="1"/>
</dbReference>
<dbReference type="SUPFAM" id="SSF57850">
    <property type="entry name" value="RING/U-box"/>
    <property type="match status" value="1"/>
</dbReference>
<dbReference type="VEuPathDB" id="FungiDB:SDRG_10392"/>
<proteinExistence type="inferred from homology"/>
<dbReference type="PROSITE" id="PS51061">
    <property type="entry name" value="R3H"/>
    <property type="match status" value="1"/>
</dbReference>
<dbReference type="InterPro" id="IPR013087">
    <property type="entry name" value="Znf_C2H2_type"/>
</dbReference>
<organism evidence="9 10">
    <name type="scientific">Saprolegnia diclina (strain VS20)</name>
    <dbReference type="NCBI Taxonomy" id="1156394"/>
    <lineage>
        <taxon>Eukaryota</taxon>
        <taxon>Sar</taxon>
        <taxon>Stramenopiles</taxon>
        <taxon>Oomycota</taxon>
        <taxon>Saprolegniomycetes</taxon>
        <taxon>Saprolegniales</taxon>
        <taxon>Saprolegniaceae</taxon>
        <taxon>Saprolegnia</taxon>
    </lineage>
</organism>
<dbReference type="PANTHER" id="PTHR22938:SF0">
    <property type="entry name" value="E3 UBIQUITIN-PROTEIN LIGASE ZNF598"/>
    <property type="match status" value="1"/>
</dbReference>
<dbReference type="InterPro" id="IPR013083">
    <property type="entry name" value="Znf_RING/FYVE/PHD"/>
</dbReference>
<evidence type="ECO:0000259" key="7">
    <source>
        <dbReference type="PROSITE" id="PS50089"/>
    </source>
</evidence>
<keyword evidence="10" id="KW-1185">Reference proteome</keyword>
<feature type="compositionally biased region" description="Basic residues" evidence="6">
    <location>
        <begin position="111"/>
        <end position="122"/>
    </location>
</feature>
<keyword evidence="5" id="KW-0479">Metal-binding</keyword>
<dbReference type="InterPro" id="IPR044288">
    <property type="entry name" value="ZNF598/HEL2"/>
</dbReference>
<dbReference type="InParanoid" id="T0Q213"/>
<dbReference type="InterPro" id="IPR056437">
    <property type="entry name" value="Znf-C2H2_ZNF598/HEL2"/>
</dbReference>
<dbReference type="GeneID" id="19951119"/>